<evidence type="ECO:0008006" key="4">
    <source>
        <dbReference type="Google" id="ProtNLM"/>
    </source>
</evidence>
<organism evidence="2 3">
    <name type="scientific">Oleoguttula mirabilis</name>
    <dbReference type="NCBI Taxonomy" id="1507867"/>
    <lineage>
        <taxon>Eukaryota</taxon>
        <taxon>Fungi</taxon>
        <taxon>Dikarya</taxon>
        <taxon>Ascomycota</taxon>
        <taxon>Pezizomycotina</taxon>
        <taxon>Dothideomycetes</taxon>
        <taxon>Dothideomycetidae</taxon>
        <taxon>Mycosphaerellales</taxon>
        <taxon>Teratosphaeriaceae</taxon>
        <taxon>Oleoguttula</taxon>
    </lineage>
</organism>
<dbReference type="Proteomes" id="UP001324427">
    <property type="component" value="Unassembled WGS sequence"/>
</dbReference>
<reference evidence="2 3" key="1">
    <citation type="submission" date="2021-11" db="EMBL/GenBank/DDBJ databases">
        <title>Black yeast isolated from Biological Soil Crust.</title>
        <authorList>
            <person name="Kurbessoian T."/>
        </authorList>
    </citation>
    <scope>NUCLEOTIDE SEQUENCE [LARGE SCALE GENOMIC DNA]</scope>
    <source>
        <strain evidence="2 3">CCFEE 5522</strain>
    </source>
</reference>
<sequence>MKLTVILLGVLALLVAWWWILESAIGHYNATLAEADELVRNSMRTRLAQGASFRSTLPIYESVAMVAETNGGNDDCLEATLLAQSLMKETINIVQLQSIETVKYFSARNSTLPLAKDKDPKEGKTYMTLRRLVDLKDAFVTLLPKIVEAAQDQEKKCEVLNAAAEQECAARGLVSTTQYKIVANSFDGGAMGHSTGNERMGPNETEQWL</sequence>
<dbReference type="EMBL" id="JAVFHQ010000004">
    <property type="protein sequence ID" value="KAK4549450.1"/>
    <property type="molecule type" value="Genomic_DNA"/>
</dbReference>
<evidence type="ECO:0000256" key="1">
    <source>
        <dbReference type="SAM" id="MobiDB-lite"/>
    </source>
</evidence>
<accession>A0AAV9JUP9</accession>
<evidence type="ECO:0000313" key="3">
    <source>
        <dbReference type="Proteomes" id="UP001324427"/>
    </source>
</evidence>
<evidence type="ECO:0000313" key="2">
    <source>
        <dbReference type="EMBL" id="KAK4549450.1"/>
    </source>
</evidence>
<protein>
    <recommendedName>
        <fullName evidence="4">LemA family protein</fullName>
    </recommendedName>
</protein>
<comment type="caution">
    <text evidence="2">The sequence shown here is derived from an EMBL/GenBank/DDBJ whole genome shotgun (WGS) entry which is preliminary data.</text>
</comment>
<gene>
    <name evidence="2" type="ORF">LTR36_006447</name>
</gene>
<dbReference type="AlphaFoldDB" id="A0AAV9JUP9"/>
<proteinExistence type="predicted"/>
<keyword evidence="3" id="KW-1185">Reference proteome</keyword>
<name>A0AAV9JUP9_9PEZI</name>
<feature type="region of interest" description="Disordered" evidence="1">
    <location>
        <begin position="190"/>
        <end position="209"/>
    </location>
</feature>